<protein>
    <submittedName>
        <fullName evidence="1">Uncharacterized protein</fullName>
    </submittedName>
</protein>
<accession>A0A1H7SWB8</accession>
<reference evidence="2" key="1">
    <citation type="submission" date="2016-10" db="EMBL/GenBank/DDBJ databases">
        <authorList>
            <person name="Varghese N."/>
            <person name="Submissions S."/>
        </authorList>
    </citation>
    <scope>NUCLEOTIDE SEQUENCE [LARGE SCALE GENOMIC DNA]</scope>
    <source>
        <strain evidence="2">JS21-1</strain>
    </source>
</reference>
<dbReference type="EMBL" id="FNZZ01000005">
    <property type="protein sequence ID" value="SEL76376.1"/>
    <property type="molecule type" value="Genomic_DNA"/>
</dbReference>
<name>A0A1H7SWB8_9SPHN</name>
<evidence type="ECO:0000313" key="2">
    <source>
        <dbReference type="Proteomes" id="UP000199214"/>
    </source>
</evidence>
<organism evidence="1 2">
    <name type="scientific">Sphingomonas palmae</name>
    <dbReference type="NCBI Taxonomy" id="1855283"/>
    <lineage>
        <taxon>Bacteria</taxon>
        <taxon>Pseudomonadati</taxon>
        <taxon>Pseudomonadota</taxon>
        <taxon>Alphaproteobacteria</taxon>
        <taxon>Sphingomonadales</taxon>
        <taxon>Sphingomonadaceae</taxon>
        <taxon>Sphingomonas</taxon>
    </lineage>
</organism>
<evidence type="ECO:0000313" key="1">
    <source>
        <dbReference type="EMBL" id="SEL76376.1"/>
    </source>
</evidence>
<dbReference type="AlphaFoldDB" id="A0A1H7SWB8"/>
<dbReference type="STRING" id="1855283.SAMN05216382_2574"/>
<sequence length="87" mass="10035">MPDQRAFLMLTLLRVAEGGDVVADDLRAGVPDPATLDADEREALTELQLWIEDRDIHVGESNYTRFKREWMRDRLAVLRDAPARNDR</sequence>
<gene>
    <name evidence="1" type="ORF">SAMN05216382_2574</name>
</gene>
<dbReference type="Proteomes" id="UP000199214">
    <property type="component" value="Unassembled WGS sequence"/>
</dbReference>
<keyword evidence="2" id="KW-1185">Reference proteome</keyword>
<proteinExistence type="predicted"/>